<evidence type="ECO:0000256" key="1">
    <source>
        <dbReference type="ARBA" id="ARBA00004651"/>
    </source>
</evidence>
<feature type="transmembrane region" description="Helical" evidence="12">
    <location>
        <begin position="75"/>
        <end position="92"/>
    </location>
</feature>
<comment type="similarity">
    <text evidence="11">Belongs to the G-protein coupled receptor 1 family.</text>
</comment>
<organism evidence="14 15">
    <name type="scientific">Mus caroli</name>
    <name type="common">Ryukyu mouse</name>
    <name type="synonym">Ricefield mouse</name>
    <dbReference type="NCBI Taxonomy" id="10089"/>
    <lineage>
        <taxon>Eukaryota</taxon>
        <taxon>Metazoa</taxon>
        <taxon>Chordata</taxon>
        <taxon>Craniata</taxon>
        <taxon>Vertebrata</taxon>
        <taxon>Euteleostomi</taxon>
        <taxon>Mammalia</taxon>
        <taxon>Eutheria</taxon>
        <taxon>Euarchontoglires</taxon>
        <taxon>Glires</taxon>
        <taxon>Rodentia</taxon>
        <taxon>Myomorpha</taxon>
        <taxon>Muroidea</taxon>
        <taxon>Muridae</taxon>
        <taxon>Murinae</taxon>
        <taxon>Mus</taxon>
        <taxon>Mus</taxon>
    </lineage>
</organism>
<name>A0A6P5Q7I2_MUSCR</name>
<feature type="transmembrane region" description="Helical" evidence="12">
    <location>
        <begin position="154"/>
        <end position="172"/>
    </location>
</feature>
<dbReference type="Pfam" id="PF13853">
    <property type="entry name" value="7tm_4"/>
    <property type="match status" value="1"/>
</dbReference>
<evidence type="ECO:0000256" key="9">
    <source>
        <dbReference type="ARBA" id="ARBA00023170"/>
    </source>
</evidence>
<dbReference type="RefSeq" id="XP_021028526.1">
    <property type="nucleotide sequence ID" value="XM_021172867.1"/>
</dbReference>
<dbReference type="PROSITE" id="PS50262">
    <property type="entry name" value="G_PROTEIN_RECEP_F1_2"/>
    <property type="match status" value="1"/>
</dbReference>
<evidence type="ECO:0000256" key="7">
    <source>
        <dbReference type="ARBA" id="ARBA00023040"/>
    </source>
</evidence>
<dbReference type="Proteomes" id="UP000515126">
    <property type="component" value="Chromosome 9"/>
</dbReference>
<evidence type="ECO:0000256" key="11">
    <source>
        <dbReference type="RuleBase" id="RU000688"/>
    </source>
</evidence>
<evidence type="ECO:0000313" key="14">
    <source>
        <dbReference type="Proteomes" id="UP000515126"/>
    </source>
</evidence>
<dbReference type="SUPFAM" id="SSF81321">
    <property type="entry name" value="Family A G protein-coupled receptor-like"/>
    <property type="match status" value="1"/>
</dbReference>
<keyword evidence="4 11" id="KW-0812">Transmembrane</keyword>
<keyword evidence="5 12" id="KW-0552">Olfaction</keyword>
<keyword evidence="9 11" id="KW-0675">Receptor</keyword>
<proteinExistence type="inferred from homology"/>
<feature type="transmembrane region" description="Helical" evidence="12">
    <location>
        <begin position="39"/>
        <end position="63"/>
    </location>
</feature>
<reference evidence="15" key="1">
    <citation type="submission" date="2025-08" db="UniProtKB">
        <authorList>
            <consortium name="RefSeq"/>
        </authorList>
    </citation>
    <scope>IDENTIFICATION</scope>
</reference>
<evidence type="ECO:0000256" key="6">
    <source>
        <dbReference type="ARBA" id="ARBA00022989"/>
    </source>
</evidence>
<evidence type="ECO:0000256" key="5">
    <source>
        <dbReference type="ARBA" id="ARBA00022725"/>
    </source>
</evidence>
<keyword evidence="6 12" id="KW-1133">Transmembrane helix</keyword>
<evidence type="ECO:0000256" key="12">
    <source>
        <dbReference type="RuleBase" id="RU363047"/>
    </source>
</evidence>
<feature type="transmembrane region" description="Helical" evidence="12">
    <location>
        <begin position="211"/>
        <end position="233"/>
    </location>
</feature>
<dbReference type="PRINTS" id="PR00245">
    <property type="entry name" value="OLFACTORYR"/>
</dbReference>
<evidence type="ECO:0000256" key="4">
    <source>
        <dbReference type="ARBA" id="ARBA00022692"/>
    </source>
</evidence>
<dbReference type="KEGG" id="mcal:110302090"/>
<evidence type="ECO:0000313" key="15">
    <source>
        <dbReference type="RefSeq" id="XP_021028526.1"/>
    </source>
</evidence>
<keyword evidence="7 11" id="KW-0297">G-protein coupled receptor</keyword>
<evidence type="ECO:0000259" key="13">
    <source>
        <dbReference type="PROSITE" id="PS50262"/>
    </source>
</evidence>
<evidence type="ECO:0000256" key="2">
    <source>
        <dbReference type="ARBA" id="ARBA00022475"/>
    </source>
</evidence>
<dbReference type="CDD" id="cd15234">
    <property type="entry name" value="7tmA_OR7-like"/>
    <property type="match status" value="1"/>
</dbReference>
<evidence type="ECO:0000256" key="3">
    <source>
        <dbReference type="ARBA" id="ARBA00022606"/>
    </source>
</evidence>
<dbReference type="GO" id="GO:0004984">
    <property type="term" value="F:olfactory receptor activity"/>
    <property type="evidence" value="ECO:0007669"/>
    <property type="project" value="InterPro"/>
</dbReference>
<comment type="subcellular location">
    <subcellularLocation>
        <location evidence="1 12">Cell membrane</location>
        <topology evidence="1 12">Multi-pass membrane protein</topology>
    </subcellularLocation>
</comment>
<dbReference type="FunFam" id="1.20.1070.10:FF:000009">
    <property type="entry name" value="Olfactory receptor"/>
    <property type="match status" value="1"/>
</dbReference>
<gene>
    <name evidence="15" type="primary">LOC110302090</name>
</gene>
<feature type="transmembrane region" description="Helical" evidence="12">
    <location>
        <begin position="112"/>
        <end position="134"/>
    </location>
</feature>
<evidence type="ECO:0000256" key="8">
    <source>
        <dbReference type="ARBA" id="ARBA00023136"/>
    </source>
</evidence>
<keyword evidence="10 11" id="KW-0807">Transducer</keyword>
<dbReference type="AlphaFoldDB" id="A0A6P5Q7I2"/>
<accession>A0A6P5Q7I2</accession>
<dbReference type="GO" id="GO:0004930">
    <property type="term" value="F:G protein-coupled receptor activity"/>
    <property type="evidence" value="ECO:0007669"/>
    <property type="project" value="UniProtKB-KW"/>
</dbReference>
<feature type="transmembrane region" description="Helical" evidence="12">
    <location>
        <begin position="286"/>
        <end position="306"/>
    </location>
</feature>
<keyword evidence="3 12" id="KW-0716">Sensory transduction</keyword>
<dbReference type="PRINTS" id="PR00237">
    <property type="entry name" value="GPCRRHODOPSN"/>
</dbReference>
<dbReference type="PROSITE" id="PS00237">
    <property type="entry name" value="G_PROTEIN_RECEP_F1_1"/>
    <property type="match status" value="1"/>
</dbReference>
<dbReference type="Gene3D" id="1.20.1070.10">
    <property type="entry name" value="Rhodopsin 7-helix transmembrane proteins"/>
    <property type="match status" value="1"/>
</dbReference>
<dbReference type="InterPro" id="IPR000725">
    <property type="entry name" value="Olfact_rcpt"/>
</dbReference>
<evidence type="ECO:0000256" key="10">
    <source>
        <dbReference type="ARBA" id="ARBA00023224"/>
    </source>
</evidence>
<protein>
    <recommendedName>
        <fullName evidence="12">Olfactory receptor</fullName>
    </recommendedName>
</protein>
<dbReference type="PANTHER" id="PTHR48001">
    <property type="entry name" value="OLFACTORY RECEPTOR"/>
    <property type="match status" value="1"/>
</dbReference>
<dbReference type="InterPro" id="IPR000276">
    <property type="entry name" value="GPCR_Rhodpsn"/>
</dbReference>
<feature type="transmembrane region" description="Helical" evidence="12">
    <location>
        <begin position="254"/>
        <end position="274"/>
    </location>
</feature>
<keyword evidence="14" id="KW-1185">Reference proteome</keyword>
<keyword evidence="8 12" id="KW-0472">Membrane</keyword>
<dbReference type="GO" id="GO:0005886">
    <property type="term" value="C:plasma membrane"/>
    <property type="evidence" value="ECO:0007669"/>
    <property type="project" value="UniProtKB-SubCell"/>
</dbReference>
<dbReference type="InterPro" id="IPR017452">
    <property type="entry name" value="GPCR_Rhodpsn_7TM"/>
</dbReference>
<sequence>MVFFFFLFKRCPSLMEPYNSTGTLEFILLGLSEDPELKLILFALFLLIYLLTVLGNLLIILAISSDSHLHRPMYFFLYNLSLSDMGFSSTTIPKMLINLHTHNRSIIYAECLTQVSFFILFGCMDSVLLAVMAYDRWVAICHPLHYQVILNPRLCRYLVVMSFCISLIDSQVHCFMVSQLTFCTNIEIPHFFCDVPELVKLACSNTTISDVVIFLLGIILGFFPASGIFYSYYKITSSILRVPSLLGKYKAFSTCGSHLSVVCLFYGTGIGVYLSSTVSSSSRVSMVASVMYTMVVPMMNPFIYSLRNRDIKKALWKIVLQIT</sequence>
<feature type="domain" description="G-protein coupled receptors family 1 profile" evidence="13">
    <location>
        <begin position="55"/>
        <end position="304"/>
    </location>
</feature>
<dbReference type="GeneID" id="110302090"/>
<keyword evidence="2 12" id="KW-1003">Cell membrane</keyword>